<dbReference type="CDD" id="cd02696">
    <property type="entry name" value="MurNAc-LAA"/>
    <property type="match status" value="1"/>
</dbReference>
<keyword evidence="6" id="KW-1185">Reference proteome</keyword>
<dbReference type="InterPro" id="IPR001119">
    <property type="entry name" value="SLH_dom"/>
</dbReference>
<evidence type="ECO:0000256" key="1">
    <source>
        <dbReference type="ARBA" id="ARBA00022801"/>
    </source>
</evidence>
<dbReference type="Pfam" id="PF01520">
    <property type="entry name" value="Amidase_3"/>
    <property type="match status" value="1"/>
</dbReference>
<feature type="domain" description="SLH" evidence="4">
    <location>
        <begin position="214"/>
        <end position="277"/>
    </location>
</feature>
<feature type="signal peptide" evidence="3">
    <location>
        <begin position="1"/>
        <end position="24"/>
    </location>
</feature>
<name>A0ABW1ITM1_9BACL</name>
<keyword evidence="1 5" id="KW-0378">Hydrolase</keyword>
<reference evidence="6" key="1">
    <citation type="journal article" date="2019" name="Int. J. Syst. Evol. Microbiol.">
        <title>The Global Catalogue of Microorganisms (GCM) 10K type strain sequencing project: providing services to taxonomists for standard genome sequencing and annotation.</title>
        <authorList>
            <consortium name="The Broad Institute Genomics Platform"/>
            <consortium name="The Broad Institute Genome Sequencing Center for Infectious Disease"/>
            <person name="Wu L."/>
            <person name="Ma J."/>
        </authorList>
    </citation>
    <scope>NUCLEOTIDE SEQUENCE [LARGE SCALE GENOMIC DNA]</scope>
    <source>
        <strain evidence="6">CCM 8749</strain>
    </source>
</reference>
<feature type="compositionally biased region" description="Polar residues" evidence="2">
    <location>
        <begin position="332"/>
        <end position="350"/>
    </location>
</feature>
<feature type="chain" id="PRO_5046714237" evidence="3">
    <location>
        <begin position="25"/>
        <end position="522"/>
    </location>
</feature>
<feature type="compositionally biased region" description="Polar residues" evidence="2">
    <location>
        <begin position="315"/>
        <end position="324"/>
    </location>
</feature>
<protein>
    <submittedName>
        <fullName evidence="5">N-acetylmuramoyl-L-alanine amidase</fullName>
        <ecNumber evidence="5">3.5.1.28</ecNumber>
    </submittedName>
</protein>
<dbReference type="SUPFAM" id="SSF53187">
    <property type="entry name" value="Zn-dependent exopeptidases"/>
    <property type="match status" value="1"/>
</dbReference>
<dbReference type="GO" id="GO:0008745">
    <property type="term" value="F:N-acetylmuramoyl-L-alanine amidase activity"/>
    <property type="evidence" value="ECO:0007669"/>
    <property type="project" value="UniProtKB-EC"/>
</dbReference>
<dbReference type="RefSeq" id="WP_379895926.1">
    <property type="nucleotide sequence ID" value="NZ_CBCSCT010000014.1"/>
</dbReference>
<dbReference type="EC" id="3.5.1.28" evidence="5"/>
<dbReference type="EMBL" id="JBHSQV010000181">
    <property type="protein sequence ID" value="MFC5988457.1"/>
    <property type="molecule type" value="Genomic_DNA"/>
</dbReference>
<organism evidence="5 6">
    <name type="scientific">Marinicrinis lubricantis</name>
    <dbReference type="NCBI Taxonomy" id="2086470"/>
    <lineage>
        <taxon>Bacteria</taxon>
        <taxon>Bacillati</taxon>
        <taxon>Bacillota</taxon>
        <taxon>Bacilli</taxon>
        <taxon>Bacillales</taxon>
        <taxon>Paenibacillaceae</taxon>
    </lineage>
</organism>
<evidence type="ECO:0000256" key="3">
    <source>
        <dbReference type="SAM" id="SignalP"/>
    </source>
</evidence>
<dbReference type="PROSITE" id="PS51272">
    <property type="entry name" value="SLH"/>
    <property type="match status" value="3"/>
</dbReference>
<dbReference type="Pfam" id="PF00395">
    <property type="entry name" value="SLH"/>
    <property type="match status" value="3"/>
</dbReference>
<dbReference type="Gene3D" id="3.40.630.40">
    <property type="entry name" value="Zn-dependent exopeptidases"/>
    <property type="match status" value="1"/>
</dbReference>
<feature type="compositionally biased region" description="Acidic residues" evidence="2">
    <location>
        <begin position="285"/>
        <end position="305"/>
    </location>
</feature>
<evidence type="ECO:0000256" key="2">
    <source>
        <dbReference type="SAM" id="MobiDB-lite"/>
    </source>
</evidence>
<evidence type="ECO:0000313" key="6">
    <source>
        <dbReference type="Proteomes" id="UP001596250"/>
    </source>
</evidence>
<proteinExistence type="predicted"/>
<evidence type="ECO:0000313" key="5">
    <source>
        <dbReference type="EMBL" id="MFC5988457.1"/>
    </source>
</evidence>
<dbReference type="PANTHER" id="PTHR30404">
    <property type="entry name" value="N-ACETYLMURAMOYL-L-ALANINE AMIDASE"/>
    <property type="match status" value="1"/>
</dbReference>
<keyword evidence="3" id="KW-0732">Signal</keyword>
<dbReference type="InterPro" id="IPR002508">
    <property type="entry name" value="MurNAc-LAA_cat"/>
</dbReference>
<accession>A0ABW1ITM1</accession>
<sequence length="522" mass="57730">MKKLLYRLLLAALACLMFTNHTYAAKIVIDPGHGGSDPGAIGVNGLQEKQVNLQISKLLADELKKRGYDIVMTRTNDVYLSLQQRVEFTNRQNADLFISVHANSNPSSYISGTQVLYYDDNYPQASYPASPEMRKLTAKSKLLASYVLNSALEATNMTNKGLVPSAVYVVRMGKIPSILMETAFLSNAQDATKLKDPAFQKNMAVGMANGIERFMPVAFKDLAGHWATSAILTMYENGYVTGVGKDVFDPNRALTRAEFIAMMDRVFHFSQMEALPSSDKTVQDAESDSLEETAQNDEDQPELSAEEMKEPLQPVEQQDSQSPIDTERSTADSEASLSQGSDMNTITDQDQQGDMEDGISSNGTGSDPSHEIALGATQANTESSLEHSAVSEENAPSDSTERKVFSDLKTSHWAYYAMRKAADLGILDGFKDGTIRPDQTITRAEVAVIFNRIWGHTVQADQVAPFTDVPQMKWYSEAVYNLRAASILMGRTNTEFAPFQHMTRAEATAMLYRYLYQLQQTP</sequence>
<evidence type="ECO:0000259" key="4">
    <source>
        <dbReference type="PROSITE" id="PS51272"/>
    </source>
</evidence>
<comment type="caution">
    <text evidence="5">The sequence shown here is derived from an EMBL/GenBank/DDBJ whole genome shotgun (WGS) entry which is preliminary data.</text>
</comment>
<feature type="region of interest" description="Disordered" evidence="2">
    <location>
        <begin position="275"/>
        <end position="403"/>
    </location>
</feature>
<dbReference type="PANTHER" id="PTHR30404:SF0">
    <property type="entry name" value="N-ACETYLMURAMOYL-L-ALANINE AMIDASE AMIC"/>
    <property type="match status" value="1"/>
</dbReference>
<dbReference type="InterPro" id="IPR050695">
    <property type="entry name" value="N-acetylmuramoyl_amidase_3"/>
</dbReference>
<gene>
    <name evidence="5" type="ORF">ACFPXP_18800</name>
</gene>
<dbReference type="Proteomes" id="UP001596250">
    <property type="component" value="Unassembled WGS sequence"/>
</dbReference>
<feature type="domain" description="SLH" evidence="4">
    <location>
        <begin position="465"/>
        <end position="522"/>
    </location>
</feature>
<feature type="domain" description="SLH" evidence="4">
    <location>
        <begin position="401"/>
        <end position="464"/>
    </location>
</feature>
<dbReference type="SMART" id="SM00646">
    <property type="entry name" value="Ami_3"/>
    <property type="match status" value="1"/>
</dbReference>